<dbReference type="Pfam" id="PF12697">
    <property type="entry name" value="Abhydrolase_6"/>
    <property type="match status" value="1"/>
</dbReference>
<keyword evidence="2" id="KW-0378">Hydrolase</keyword>
<protein>
    <submittedName>
        <fullName evidence="2">3-oxoadipate enol-lactonase 2</fullName>
        <ecNumber evidence="2">3.1.1.24</ecNumber>
    </submittedName>
</protein>
<gene>
    <name evidence="2" type="primary">catD</name>
    <name evidence="2" type="ORF">VPAL9027_01242</name>
</gene>
<evidence type="ECO:0000313" key="3">
    <source>
        <dbReference type="Proteomes" id="UP000189475"/>
    </source>
</evidence>
<name>A0A1R4B2Y5_9VIBR</name>
<dbReference type="Gene3D" id="3.40.50.1820">
    <property type="entry name" value="alpha/beta hydrolase"/>
    <property type="match status" value="1"/>
</dbReference>
<keyword evidence="3" id="KW-1185">Reference proteome</keyword>
<dbReference type="InterPro" id="IPR000073">
    <property type="entry name" value="AB_hydrolase_1"/>
</dbReference>
<organism evidence="2 3">
    <name type="scientific">Vibrio palustris</name>
    <dbReference type="NCBI Taxonomy" id="1918946"/>
    <lineage>
        <taxon>Bacteria</taxon>
        <taxon>Pseudomonadati</taxon>
        <taxon>Pseudomonadota</taxon>
        <taxon>Gammaproteobacteria</taxon>
        <taxon>Vibrionales</taxon>
        <taxon>Vibrionaceae</taxon>
        <taxon>Vibrio</taxon>
    </lineage>
</organism>
<dbReference type="AlphaFoldDB" id="A0A1R4B2Y5"/>
<reference evidence="2 3" key="1">
    <citation type="submission" date="2017-02" db="EMBL/GenBank/DDBJ databases">
        <authorList>
            <person name="Peterson S.W."/>
        </authorList>
    </citation>
    <scope>NUCLEOTIDE SEQUENCE [LARGE SCALE GENOMIC DNA]</scope>
    <source>
        <strain evidence="2 3">CECT 9027</strain>
    </source>
</reference>
<dbReference type="GO" id="GO:0047570">
    <property type="term" value="F:3-oxoadipate enol-lactonase activity"/>
    <property type="evidence" value="ECO:0007669"/>
    <property type="project" value="UniProtKB-EC"/>
</dbReference>
<dbReference type="EC" id="3.1.1.24" evidence="2"/>
<dbReference type="EMBL" id="FUFT01000002">
    <property type="protein sequence ID" value="SJL83278.1"/>
    <property type="molecule type" value="Genomic_DNA"/>
</dbReference>
<sequence>MPNSLLFHKAYHHQASSEWVVFIHGAGGSSSIWFKQLKAYRQYFNVLLVDLRGHGRSAETTSGQAGESYTFRGVSGDVIDVMDRLNITQAHIVAMSLGTLIGHTMAQYHPHRIKSMVLGGAILSFDCRTRCLISLGDWFKNLVPYMLLYRLFAYIVMPTARQRESRWLFIREAKKLCQSEFKRWFHLTRYVNPMMTTYRSCMPRIPTLYLMGDKDYLFLEPVKRWAQQQPMSELVELSDCGHVCNIESPQRFNHHSIEFIHQHITRVRESRVTS</sequence>
<dbReference type="OrthoDB" id="9793083at2"/>
<dbReference type="InterPro" id="IPR050266">
    <property type="entry name" value="AB_hydrolase_sf"/>
</dbReference>
<dbReference type="PANTHER" id="PTHR43798:SF33">
    <property type="entry name" value="HYDROLASE, PUTATIVE (AFU_ORTHOLOGUE AFUA_2G14860)-RELATED"/>
    <property type="match status" value="1"/>
</dbReference>
<dbReference type="RefSeq" id="WP_077313244.1">
    <property type="nucleotide sequence ID" value="NZ_AP024887.1"/>
</dbReference>
<dbReference type="InterPro" id="IPR029058">
    <property type="entry name" value="AB_hydrolase_fold"/>
</dbReference>
<dbReference type="STRING" id="1918946.VPAL9027_01242"/>
<dbReference type="SUPFAM" id="SSF53474">
    <property type="entry name" value="alpha/beta-Hydrolases"/>
    <property type="match status" value="1"/>
</dbReference>
<evidence type="ECO:0000313" key="2">
    <source>
        <dbReference type="EMBL" id="SJL83278.1"/>
    </source>
</evidence>
<evidence type="ECO:0000259" key="1">
    <source>
        <dbReference type="Pfam" id="PF12697"/>
    </source>
</evidence>
<dbReference type="Proteomes" id="UP000189475">
    <property type="component" value="Unassembled WGS sequence"/>
</dbReference>
<dbReference type="PANTHER" id="PTHR43798">
    <property type="entry name" value="MONOACYLGLYCEROL LIPASE"/>
    <property type="match status" value="1"/>
</dbReference>
<accession>A0A1R4B2Y5</accession>
<feature type="domain" description="AB hydrolase-1" evidence="1">
    <location>
        <begin position="20"/>
        <end position="253"/>
    </location>
</feature>
<proteinExistence type="predicted"/>
<dbReference type="GO" id="GO:0016020">
    <property type="term" value="C:membrane"/>
    <property type="evidence" value="ECO:0007669"/>
    <property type="project" value="TreeGrafter"/>
</dbReference>